<dbReference type="GeneID" id="37032490"/>
<dbReference type="AlphaFoldDB" id="A0A316VVL7"/>
<reference evidence="2 3" key="1">
    <citation type="journal article" date="2018" name="Mol. Biol. Evol.">
        <title>Broad Genomic Sampling Reveals a Smut Pathogenic Ancestry of the Fungal Clade Ustilaginomycotina.</title>
        <authorList>
            <person name="Kijpornyongpan T."/>
            <person name="Mondo S.J."/>
            <person name="Barry K."/>
            <person name="Sandor L."/>
            <person name="Lee J."/>
            <person name="Lipzen A."/>
            <person name="Pangilinan J."/>
            <person name="LaButti K."/>
            <person name="Hainaut M."/>
            <person name="Henrissat B."/>
            <person name="Grigoriev I.V."/>
            <person name="Spatafora J.W."/>
            <person name="Aime M.C."/>
        </authorList>
    </citation>
    <scope>NUCLEOTIDE SEQUENCE [LARGE SCALE GENOMIC DNA]</scope>
    <source>
        <strain evidence="2 3">MCA 4658</strain>
    </source>
</reference>
<dbReference type="Proteomes" id="UP000245783">
    <property type="component" value="Unassembled WGS sequence"/>
</dbReference>
<proteinExistence type="predicted"/>
<dbReference type="EMBL" id="KZ819391">
    <property type="protein sequence ID" value="PWN41530.1"/>
    <property type="molecule type" value="Genomic_DNA"/>
</dbReference>
<protein>
    <submittedName>
        <fullName evidence="2">Uncharacterized protein</fullName>
    </submittedName>
</protein>
<name>A0A316VVL7_9BASI</name>
<evidence type="ECO:0000313" key="3">
    <source>
        <dbReference type="Proteomes" id="UP000245783"/>
    </source>
</evidence>
<organism evidence="2 3">
    <name type="scientific">Ceraceosorus guamensis</name>
    <dbReference type="NCBI Taxonomy" id="1522189"/>
    <lineage>
        <taxon>Eukaryota</taxon>
        <taxon>Fungi</taxon>
        <taxon>Dikarya</taxon>
        <taxon>Basidiomycota</taxon>
        <taxon>Ustilaginomycotina</taxon>
        <taxon>Exobasidiomycetes</taxon>
        <taxon>Ceraceosorales</taxon>
        <taxon>Ceraceosoraceae</taxon>
        <taxon>Ceraceosorus</taxon>
    </lineage>
</organism>
<feature type="region of interest" description="Disordered" evidence="1">
    <location>
        <begin position="75"/>
        <end position="106"/>
    </location>
</feature>
<dbReference type="RefSeq" id="XP_025368690.1">
    <property type="nucleotide sequence ID" value="XM_025510620.1"/>
</dbReference>
<keyword evidence="3" id="KW-1185">Reference proteome</keyword>
<evidence type="ECO:0000313" key="2">
    <source>
        <dbReference type="EMBL" id="PWN41530.1"/>
    </source>
</evidence>
<evidence type="ECO:0000256" key="1">
    <source>
        <dbReference type="SAM" id="MobiDB-lite"/>
    </source>
</evidence>
<gene>
    <name evidence="2" type="ORF">IE81DRAFT_170780</name>
</gene>
<dbReference type="InParanoid" id="A0A316VVL7"/>
<sequence>MSIAAYKMRDRRELLAPKTHRISTLLQYTNRYFATLQPIPPHITVESSDSGDPAFATQSFSFSLSMIFARAPSSMTNKRSITPPGSSSSPPTLRRKRRKGEQGVEHLPEDIENEVAVVLERDYIRPLGSLVPSHSSLFNQVKQKSSEIATVTILLMHCVTTVTIPSPPEPCQDCVALLPPGPPSLKTFRIDGD</sequence>
<accession>A0A316VVL7</accession>